<reference evidence="11" key="1">
    <citation type="submission" date="2015-12" db="EMBL/GenBank/DDBJ databases">
        <title>De novo transcriptome assembly of four potential Pierce s Disease insect vectors from Arizona vineyards.</title>
        <authorList>
            <person name="Tassone E.E."/>
        </authorList>
    </citation>
    <scope>NUCLEOTIDE SEQUENCE</scope>
</reference>
<evidence type="ECO:0000256" key="9">
    <source>
        <dbReference type="ARBA" id="ARBA00023306"/>
    </source>
</evidence>
<dbReference type="AlphaFoldDB" id="A0A1B6CYQ1"/>
<evidence type="ECO:0000256" key="1">
    <source>
        <dbReference type="ARBA" id="ARBA00004186"/>
    </source>
</evidence>
<evidence type="ECO:0000259" key="10">
    <source>
        <dbReference type="Pfam" id="PF14932"/>
    </source>
</evidence>
<dbReference type="GO" id="GO:0005874">
    <property type="term" value="C:microtubule"/>
    <property type="evidence" value="ECO:0007669"/>
    <property type="project" value="UniProtKB-KW"/>
</dbReference>
<comment type="similarity">
    <text evidence="2">Belongs to the HAUS3 family.</text>
</comment>
<dbReference type="EMBL" id="GEDC01018915">
    <property type="protein sequence ID" value="JAS18383.1"/>
    <property type="molecule type" value="Transcribed_RNA"/>
</dbReference>
<evidence type="ECO:0000256" key="8">
    <source>
        <dbReference type="ARBA" id="ARBA00023212"/>
    </source>
</evidence>
<accession>A0A1B6CYQ1</accession>
<dbReference type="InterPro" id="IPR032733">
    <property type="entry name" value="HAUS3_N"/>
</dbReference>
<feature type="domain" description="HAUS augmin-like complex subunit 3 N-terminal" evidence="10">
    <location>
        <begin position="39"/>
        <end position="266"/>
    </location>
</feature>
<keyword evidence="3" id="KW-0963">Cytoplasm</keyword>
<keyword evidence="4" id="KW-0132">Cell division</keyword>
<dbReference type="EMBL" id="GEDC01006280">
    <property type="protein sequence ID" value="JAS31018.1"/>
    <property type="molecule type" value="Transcribed_RNA"/>
</dbReference>
<gene>
    <name evidence="12" type="ORF">g.15927</name>
    <name evidence="11" type="ORF">g.15932</name>
</gene>
<keyword evidence="9" id="KW-0131">Cell cycle</keyword>
<proteinExistence type="inferred from homology"/>
<dbReference type="GO" id="GO:0070652">
    <property type="term" value="C:HAUS complex"/>
    <property type="evidence" value="ECO:0007669"/>
    <property type="project" value="InterPro"/>
</dbReference>
<evidence type="ECO:0000313" key="12">
    <source>
        <dbReference type="EMBL" id="JAS31018.1"/>
    </source>
</evidence>
<keyword evidence="6" id="KW-0498">Mitosis</keyword>
<sequence>MDLEFENKLQLILRATGVTSEYQILKFCDGFKQLPKSDSISRFYEWFLQNVNEENCLTQEEIKEYEKLGNDGVVLQGEELDLALNEFYTNPPEILEPFNKNDLKLIKDEEEETRQEVELLQFCYQQLMSDMDRLDKELYTTKSTLKNITKHFEINCKSIVATNEEYSEKLAKLNIICNNQQEHLLRLKESLSIDLDENTTLNSSFTILPHSFMSSNSTLINNNEQQKYLFQMNFKEYEGLNVSYLEDLSWVISKELENTIYNTEIKNKEDSAFLIPFRGLIIDVKEHLPRLCIRLETANFKSKIQDLEGIIEYLKNCLFEESSRKWTNQCHKIARDVLAFKIYKLKNLLKKADELLDMLTTRDAYNLFFSILMHQEERQIKTLANFISGNWSTLAKEVSYLNKEKAFIEKNHKDYLEFIAKPVEERNNITKLVASLLKVQTEDLGIFTENLLNSLKTDEENAFKKMTQEVKELHQMRNSLLESQSNMFSTCNVFQSDSSFSRDLEKMNEKIIDEAANLHYIKKEFIKMEIQRKKNMH</sequence>
<dbReference type="PANTHER" id="PTHR19378">
    <property type="entry name" value="GOLGIN- RELATED"/>
    <property type="match status" value="1"/>
</dbReference>
<evidence type="ECO:0000313" key="11">
    <source>
        <dbReference type="EMBL" id="JAS18383.1"/>
    </source>
</evidence>
<dbReference type="GO" id="GO:0031023">
    <property type="term" value="P:microtubule organizing center organization"/>
    <property type="evidence" value="ECO:0007669"/>
    <property type="project" value="TreeGrafter"/>
</dbReference>
<name>A0A1B6CYQ1_9HEMI</name>
<evidence type="ECO:0000256" key="5">
    <source>
        <dbReference type="ARBA" id="ARBA00022701"/>
    </source>
</evidence>
<dbReference type="Pfam" id="PF14932">
    <property type="entry name" value="HAUS-augmin3"/>
    <property type="match status" value="1"/>
</dbReference>
<keyword evidence="8" id="KW-0206">Cytoskeleton</keyword>
<keyword evidence="5" id="KW-0493">Microtubule</keyword>
<evidence type="ECO:0000256" key="2">
    <source>
        <dbReference type="ARBA" id="ARBA00009645"/>
    </source>
</evidence>
<dbReference type="GO" id="GO:0051301">
    <property type="term" value="P:cell division"/>
    <property type="evidence" value="ECO:0007669"/>
    <property type="project" value="UniProtKB-KW"/>
</dbReference>
<dbReference type="GO" id="GO:0005815">
    <property type="term" value="C:microtubule organizing center"/>
    <property type="evidence" value="ECO:0007669"/>
    <property type="project" value="TreeGrafter"/>
</dbReference>
<evidence type="ECO:0000256" key="4">
    <source>
        <dbReference type="ARBA" id="ARBA00022618"/>
    </source>
</evidence>
<keyword evidence="7" id="KW-0175">Coiled coil</keyword>
<evidence type="ECO:0000256" key="6">
    <source>
        <dbReference type="ARBA" id="ARBA00022776"/>
    </source>
</evidence>
<dbReference type="InterPro" id="IPR026206">
    <property type="entry name" value="HAUS3"/>
</dbReference>
<dbReference type="GO" id="GO:0072686">
    <property type="term" value="C:mitotic spindle"/>
    <property type="evidence" value="ECO:0007669"/>
    <property type="project" value="TreeGrafter"/>
</dbReference>
<comment type="subcellular location">
    <subcellularLocation>
        <location evidence="1">Cytoplasm</location>
        <location evidence="1">Cytoskeleton</location>
        <location evidence="1">Spindle</location>
    </subcellularLocation>
</comment>
<evidence type="ECO:0000256" key="7">
    <source>
        <dbReference type="ARBA" id="ARBA00023054"/>
    </source>
</evidence>
<protein>
    <recommendedName>
        <fullName evidence="10">HAUS augmin-like complex subunit 3 N-terminal domain-containing protein</fullName>
    </recommendedName>
</protein>
<evidence type="ECO:0000256" key="3">
    <source>
        <dbReference type="ARBA" id="ARBA00022490"/>
    </source>
</evidence>
<dbReference type="PANTHER" id="PTHR19378:SF0">
    <property type="entry name" value="HAUS AUGMIN-LIKE COMPLEX SUBUNIT 3"/>
    <property type="match status" value="1"/>
</dbReference>
<dbReference type="GO" id="GO:0051225">
    <property type="term" value="P:spindle assembly"/>
    <property type="evidence" value="ECO:0007669"/>
    <property type="project" value="InterPro"/>
</dbReference>
<organism evidence="11">
    <name type="scientific">Clastoptera arizonana</name>
    <name type="common">Arizona spittle bug</name>
    <dbReference type="NCBI Taxonomy" id="38151"/>
    <lineage>
        <taxon>Eukaryota</taxon>
        <taxon>Metazoa</taxon>
        <taxon>Ecdysozoa</taxon>
        <taxon>Arthropoda</taxon>
        <taxon>Hexapoda</taxon>
        <taxon>Insecta</taxon>
        <taxon>Pterygota</taxon>
        <taxon>Neoptera</taxon>
        <taxon>Paraneoptera</taxon>
        <taxon>Hemiptera</taxon>
        <taxon>Auchenorrhyncha</taxon>
        <taxon>Cercopoidea</taxon>
        <taxon>Clastopteridae</taxon>
        <taxon>Clastoptera</taxon>
    </lineage>
</organism>